<organism evidence="1 2">
    <name type="scientific">Citricoccus parietis</name>
    <dbReference type="NCBI Taxonomy" id="592307"/>
    <lineage>
        <taxon>Bacteria</taxon>
        <taxon>Bacillati</taxon>
        <taxon>Actinomycetota</taxon>
        <taxon>Actinomycetes</taxon>
        <taxon>Micrococcales</taxon>
        <taxon>Micrococcaceae</taxon>
        <taxon>Citricoccus</taxon>
    </lineage>
</organism>
<dbReference type="EMBL" id="JBHMFI010000022">
    <property type="protein sequence ID" value="MFB9075198.1"/>
    <property type="molecule type" value="Genomic_DNA"/>
</dbReference>
<comment type="caution">
    <text evidence="1">The sequence shown here is derived from an EMBL/GenBank/DDBJ whole genome shotgun (WGS) entry which is preliminary data.</text>
</comment>
<keyword evidence="2" id="KW-1185">Reference proteome</keyword>
<name>A0ABV5G8E4_9MICC</name>
<gene>
    <name evidence="1" type="ORF">ACFFX0_30110</name>
</gene>
<proteinExistence type="predicted"/>
<sequence>MYYPSVTCGATPYRVGGPGGLAGPGAPGDREQRDREIRLRTEEGWTWVTWLEPSVHRSPLPSAWTWAGAP</sequence>
<evidence type="ECO:0000313" key="1">
    <source>
        <dbReference type="EMBL" id="MFB9075198.1"/>
    </source>
</evidence>
<protein>
    <submittedName>
        <fullName evidence="1">Uncharacterized protein</fullName>
    </submittedName>
</protein>
<dbReference type="Proteomes" id="UP001589575">
    <property type="component" value="Unassembled WGS sequence"/>
</dbReference>
<accession>A0ABV5G8E4</accession>
<evidence type="ECO:0000313" key="2">
    <source>
        <dbReference type="Proteomes" id="UP001589575"/>
    </source>
</evidence>
<reference evidence="1 2" key="1">
    <citation type="submission" date="2024-09" db="EMBL/GenBank/DDBJ databases">
        <authorList>
            <person name="Sun Q."/>
            <person name="Mori K."/>
        </authorList>
    </citation>
    <scope>NUCLEOTIDE SEQUENCE [LARGE SCALE GENOMIC DNA]</scope>
    <source>
        <strain evidence="1 2">CCM 7609</strain>
    </source>
</reference>